<accession>A0A7R8ZXC3</accession>
<gene>
    <name evidence="3" type="ORF">CTOB1V02_LOCUS15739</name>
</gene>
<organism evidence="3">
    <name type="scientific">Cyprideis torosa</name>
    <dbReference type="NCBI Taxonomy" id="163714"/>
    <lineage>
        <taxon>Eukaryota</taxon>
        <taxon>Metazoa</taxon>
        <taxon>Ecdysozoa</taxon>
        <taxon>Arthropoda</taxon>
        <taxon>Crustacea</taxon>
        <taxon>Oligostraca</taxon>
        <taxon>Ostracoda</taxon>
        <taxon>Podocopa</taxon>
        <taxon>Podocopida</taxon>
        <taxon>Cytherocopina</taxon>
        <taxon>Cytheroidea</taxon>
        <taxon>Cytherideidae</taxon>
        <taxon>Cyprideis</taxon>
    </lineage>
</organism>
<feature type="non-terminal residue" evidence="3">
    <location>
        <position position="109"/>
    </location>
</feature>
<proteinExistence type="predicted"/>
<feature type="chain" id="PRO_5043725308" evidence="2">
    <location>
        <begin position="18"/>
        <end position="109"/>
    </location>
</feature>
<feature type="signal peptide" evidence="2">
    <location>
        <begin position="1"/>
        <end position="17"/>
    </location>
</feature>
<feature type="non-terminal residue" evidence="3">
    <location>
        <position position="1"/>
    </location>
</feature>
<feature type="compositionally biased region" description="Pro residues" evidence="1">
    <location>
        <begin position="74"/>
        <end position="90"/>
    </location>
</feature>
<keyword evidence="2" id="KW-0732">Signal</keyword>
<reference evidence="3" key="1">
    <citation type="submission" date="2020-11" db="EMBL/GenBank/DDBJ databases">
        <authorList>
            <person name="Tran Van P."/>
        </authorList>
    </citation>
    <scope>NUCLEOTIDE SEQUENCE</scope>
</reference>
<evidence type="ECO:0000313" key="3">
    <source>
        <dbReference type="EMBL" id="CAD7237924.1"/>
    </source>
</evidence>
<protein>
    <submittedName>
        <fullName evidence="3">Uncharacterized protein</fullName>
    </submittedName>
</protein>
<dbReference type="AlphaFoldDB" id="A0A7R8ZXC3"/>
<name>A0A7R8ZXC3_9CRUS</name>
<feature type="compositionally biased region" description="Pro residues" evidence="1">
    <location>
        <begin position="48"/>
        <end position="57"/>
    </location>
</feature>
<evidence type="ECO:0000256" key="2">
    <source>
        <dbReference type="SAM" id="SignalP"/>
    </source>
</evidence>
<dbReference type="EMBL" id="OB693716">
    <property type="protein sequence ID" value="CAD7237924.1"/>
    <property type="molecule type" value="Genomic_DNA"/>
</dbReference>
<sequence>IALQNALILLLIGRARPLRMKPGERLHGLTLETTMKYLGLTPVAPPMAGPPSLPSALPPSGTTGLNPLTIPQFVPRPFPSPPGLPSPPTRPEGLVFSPAPSLHLHPLVL</sequence>
<feature type="region of interest" description="Disordered" evidence="1">
    <location>
        <begin position="48"/>
        <end position="100"/>
    </location>
</feature>
<evidence type="ECO:0000256" key="1">
    <source>
        <dbReference type="SAM" id="MobiDB-lite"/>
    </source>
</evidence>